<evidence type="ECO:0000313" key="18">
    <source>
        <dbReference type="EMBL" id="BAG83375.1"/>
    </source>
</evidence>
<keyword evidence="9 15" id="KW-0233">DNA recombination</keyword>
<dbReference type="eggNOG" id="COG1200">
    <property type="taxonomic scope" value="Bacteria"/>
</dbReference>
<sequence>MDISRQSIMQLQCTKPDKVKVLKEEINVFSWKDLLYYFPYRYTDRSKIHKISEIDGRSMPFIQLKGKIFRYEYLGEGKSRRLSAVFDDGTGVIELIWFRSLTWITKMYKLGREYILFGKPSTFRLSTPSGSSLERISIIHPELEEENKFYEGVIGIQGEYSTTEKMKKVSLHSRTIKQMIIEILENIKEPLSETLSREIINEYKLISLDEAIRNIHFPKSNDLLQEAQYRLKFEELFYLQLSILSAAKHREKHIDGFRFKEIGENFYFLKNNLPFELTTAQKRVVNEIWKNMNTGKQMNRLLQGDVGSGKTLIALLSILLATDNGFQGAIMVPTEVLAIQHYETISRMLNGSAIKVSLLTGSTKNKLREEMLPKVKSGEIQILIGTHALIEDSVEFNNLGLVVVDEQHRFGVTQRAKLWNKNSNPPHVLVMTATPIPRTLAMTIYGDLDVSIIDELPPGRKPVDTYHRYDEKRDKIYEYVRKEIQKGKQVYIVYPLIEENEKIDLTNLQDGFQAVSKVFPEYNICMVHGQMKPEEKKQEMQKFLSGEAQIMVATTVIEVGIDVRNASVMIIKNAERFGLSQLHQLRGRVGRSTEQAVCILMTNHELSEDARKRITIMTNFNNGFIIAEEDLKLRGPGSLNGIKQSGFDSNLKIARLSQDGDILDYTRNLARRILDDDPNLEKPQNILLKQHLNKWNIENKAEWLSIS</sequence>
<dbReference type="InterPro" id="IPR033454">
    <property type="entry name" value="RecG_wedge"/>
</dbReference>
<keyword evidence="4 15" id="KW-0227">DNA damage</keyword>
<dbReference type="CDD" id="cd17992">
    <property type="entry name" value="DEXHc_RecG"/>
    <property type="match status" value="1"/>
</dbReference>
<dbReference type="SMART" id="SM00490">
    <property type="entry name" value="HELICc"/>
    <property type="match status" value="2"/>
</dbReference>
<dbReference type="InterPro" id="IPR012340">
    <property type="entry name" value="NA-bd_OB-fold"/>
</dbReference>
<keyword evidence="11" id="KW-0413">Isomerase</keyword>
<dbReference type="NCBIfam" id="NF008168">
    <property type="entry name" value="PRK10917.2-2"/>
    <property type="match status" value="1"/>
</dbReference>
<dbReference type="GO" id="GO:0043138">
    <property type="term" value="F:3'-5' DNA helicase activity"/>
    <property type="evidence" value="ECO:0007669"/>
    <property type="project" value="UniProtKB-EC"/>
</dbReference>
<gene>
    <name evidence="18" type="ordered locus">CFPG_112</name>
</gene>
<dbReference type="EMBL" id="AP010656">
    <property type="protein sequence ID" value="BAG83375.1"/>
    <property type="molecule type" value="Genomic_DNA"/>
</dbReference>
<evidence type="ECO:0000256" key="13">
    <source>
        <dbReference type="ARBA" id="ARBA00034808"/>
    </source>
</evidence>
<dbReference type="PANTHER" id="PTHR47964:SF1">
    <property type="entry name" value="ATP-DEPENDENT DNA HELICASE HOMOLOG RECG, CHLOROPLASTIC"/>
    <property type="match status" value="1"/>
</dbReference>
<dbReference type="GO" id="GO:0016887">
    <property type="term" value="F:ATP hydrolysis activity"/>
    <property type="evidence" value="ECO:0007669"/>
    <property type="project" value="RHEA"/>
</dbReference>
<evidence type="ECO:0000259" key="17">
    <source>
        <dbReference type="PROSITE" id="PS51194"/>
    </source>
</evidence>
<keyword evidence="10 15" id="KW-0234">DNA repair</keyword>
<evidence type="ECO:0000256" key="3">
    <source>
        <dbReference type="ARBA" id="ARBA00022741"/>
    </source>
</evidence>
<dbReference type="InterPro" id="IPR011545">
    <property type="entry name" value="DEAD/DEAH_box_helicase_dom"/>
</dbReference>
<reference evidence="19" key="1">
    <citation type="journal article" date="2008" name="Science">
        <title>Genome of an endosymbiont coupling N2 fixation to cellulolysis within RT protist cells in termite gut.</title>
        <authorList>
            <person name="Hongoh Y."/>
            <person name="Sharma V.K."/>
            <person name="Prakash T."/>
            <person name="Noda S."/>
            <person name="Toh H."/>
            <person name="Taylor T.D."/>
            <person name="Kudo T."/>
            <person name="Sakaki Y."/>
            <person name="Toyoda A."/>
            <person name="Hattori M."/>
            <person name="Ohkuma M."/>
        </authorList>
    </citation>
    <scope>NUCLEOTIDE SEQUENCE [LARGE SCALE GENOMIC DNA]</scope>
</reference>
<comment type="function">
    <text evidence="15">Plays a critical role in recombination and DNA repair. Helps process Holliday junction intermediates to mature products by catalyzing branch migration. Has replication fork regression activity, unwinds stalled or blocked replication forks to make a HJ that can be resolved. Has a DNA unwinding activity characteristic of a DNA helicase with 3'-5' polarity.</text>
</comment>
<dbReference type="InterPro" id="IPR045562">
    <property type="entry name" value="RecG_dom3_C"/>
</dbReference>
<keyword evidence="5 15" id="KW-0378">Hydrolase</keyword>
<dbReference type="NCBIfam" id="TIGR00643">
    <property type="entry name" value="recG"/>
    <property type="match status" value="1"/>
</dbReference>
<accession>B6YQA3</accession>
<keyword evidence="8" id="KW-0238">DNA-binding</keyword>
<evidence type="ECO:0000256" key="6">
    <source>
        <dbReference type="ARBA" id="ARBA00022806"/>
    </source>
</evidence>
<dbReference type="SUPFAM" id="SSF50249">
    <property type="entry name" value="Nucleic acid-binding proteins"/>
    <property type="match status" value="1"/>
</dbReference>
<evidence type="ECO:0000256" key="8">
    <source>
        <dbReference type="ARBA" id="ARBA00023125"/>
    </source>
</evidence>
<dbReference type="HOGENOM" id="CLU_005122_7_1_10"/>
<dbReference type="STRING" id="511995.CFPG_112"/>
<evidence type="ECO:0000256" key="9">
    <source>
        <dbReference type="ARBA" id="ARBA00023172"/>
    </source>
</evidence>
<dbReference type="GO" id="GO:0005524">
    <property type="term" value="F:ATP binding"/>
    <property type="evidence" value="ECO:0007669"/>
    <property type="project" value="UniProtKB-KW"/>
</dbReference>
<evidence type="ECO:0000256" key="10">
    <source>
        <dbReference type="ARBA" id="ARBA00023204"/>
    </source>
</evidence>
<evidence type="ECO:0000256" key="2">
    <source>
        <dbReference type="ARBA" id="ARBA00017846"/>
    </source>
</evidence>
<organism evidence="18 19">
    <name type="scientific">Azobacteroides pseudotrichonymphae genomovar. CFP2</name>
    <dbReference type="NCBI Taxonomy" id="511995"/>
    <lineage>
        <taxon>Bacteria</taxon>
        <taxon>Pseudomonadati</taxon>
        <taxon>Bacteroidota</taxon>
        <taxon>Bacteroidia</taxon>
        <taxon>Bacteroidales</taxon>
        <taxon>Candidatus Azobacteroides</taxon>
    </lineage>
</organism>
<dbReference type="AlphaFoldDB" id="B6YQA3"/>
<dbReference type="GO" id="GO:0006281">
    <property type="term" value="P:DNA repair"/>
    <property type="evidence" value="ECO:0007669"/>
    <property type="project" value="UniProtKB-UniRule"/>
</dbReference>
<dbReference type="Proteomes" id="UP000000723">
    <property type="component" value="Chromosome"/>
</dbReference>
<dbReference type="Gene3D" id="2.40.50.140">
    <property type="entry name" value="Nucleic acid-binding proteins"/>
    <property type="match status" value="1"/>
</dbReference>
<dbReference type="GO" id="GO:0003677">
    <property type="term" value="F:DNA binding"/>
    <property type="evidence" value="ECO:0007669"/>
    <property type="project" value="UniProtKB-KW"/>
</dbReference>
<dbReference type="RefSeq" id="WP_012573136.1">
    <property type="nucleotide sequence ID" value="NC_011565.1"/>
</dbReference>
<keyword evidence="19" id="KW-1185">Reference proteome</keyword>
<comment type="catalytic activity">
    <reaction evidence="14 15">
        <text>ATP + H2O = ADP + phosphate + H(+)</text>
        <dbReference type="Rhea" id="RHEA:13065"/>
        <dbReference type="ChEBI" id="CHEBI:15377"/>
        <dbReference type="ChEBI" id="CHEBI:15378"/>
        <dbReference type="ChEBI" id="CHEBI:30616"/>
        <dbReference type="ChEBI" id="CHEBI:43474"/>
        <dbReference type="ChEBI" id="CHEBI:456216"/>
        <dbReference type="EC" id="5.6.2.4"/>
    </reaction>
</comment>
<dbReference type="PROSITE" id="PS51194">
    <property type="entry name" value="HELICASE_CTER"/>
    <property type="match status" value="1"/>
</dbReference>
<evidence type="ECO:0000256" key="14">
    <source>
        <dbReference type="ARBA" id="ARBA00048988"/>
    </source>
</evidence>
<dbReference type="NCBIfam" id="NF008165">
    <property type="entry name" value="PRK10917.1-3"/>
    <property type="match status" value="1"/>
</dbReference>
<dbReference type="Pfam" id="PF17191">
    <property type="entry name" value="RecG_wedge"/>
    <property type="match status" value="1"/>
</dbReference>
<protein>
    <recommendedName>
        <fullName evidence="2 15">ATP-dependent DNA helicase RecG</fullName>
        <ecNumber evidence="13 15">5.6.2.4</ecNumber>
    </recommendedName>
</protein>
<dbReference type="CDD" id="cd04488">
    <property type="entry name" value="RecG_wedge_OBF"/>
    <property type="match status" value="1"/>
</dbReference>
<dbReference type="Gene3D" id="3.40.50.300">
    <property type="entry name" value="P-loop containing nucleotide triphosphate hydrolases"/>
    <property type="match status" value="2"/>
</dbReference>
<dbReference type="Pfam" id="PF00270">
    <property type="entry name" value="DEAD"/>
    <property type="match status" value="1"/>
</dbReference>
<name>B6YQA3_AZOPC</name>
<dbReference type="InterPro" id="IPR027417">
    <property type="entry name" value="P-loop_NTPase"/>
</dbReference>
<comment type="catalytic activity">
    <reaction evidence="12 15">
        <text>Couples ATP hydrolysis with the unwinding of duplex DNA by translocating in the 3'-5' direction.</text>
        <dbReference type="EC" id="5.6.2.4"/>
    </reaction>
</comment>
<evidence type="ECO:0000256" key="12">
    <source>
        <dbReference type="ARBA" id="ARBA00034617"/>
    </source>
</evidence>
<dbReference type="Pfam" id="PF19833">
    <property type="entry name" value="RecG_dom3_C"/>
    <property type="match status" value="1"/>
</dbReference>
<keyword evidence="6 15" id="KW-0347">Helicase</keyword>
<evidence type="ECO:0000259" key="16">
    <source>
        <dbReference type="PROSITE" id="PS51192"/>
    </source>
</evidence>
<evidence type="ECO:0000256" key="11">
    <source>
        <dbReference type="ARBA" id="ARBA00023235"/>
    </source>
</evidence>
<evidence type="ECO:0000313" key="19">
    <source>
        <dbReference type="Proteomes" id="UP000000723"/>
    </source>
</evidence>
<keyword evidence="3 15" id="KW-0547">Nucleotide-binding</keyword>
<dbReference type="GO" id="GO:0006310">
    <property type="term" value="P:DNA recombination"/>
    <property type="evidence" value="ECO:0007669"/>
    <property type="project" value="UniProtKB-UniRule"/>
</dbReference>
<evidence type="ECO:0000256" key="15">
    <source>
        <dbReference type="RuleBase" id="RU363016"/>
    </source>
</evidence>
<dbReference type="InterPro" id="IPR001650">
    <property type="entry name" value="Helicase_C-like"/>
</dbReference>
<evidence type="ECO:0000256" key="5">
    <source>
        <dbReference type="ARBA" id="ARBA00022801"/>
    </source>
</evidence>
<feature type="domain" description="Helicase C-terminal" evidence="17">
    <location>
        <begin position="472"/>
        <end position="632"/>
    </location>
</feature>
<dbReference type="KEGG" id="aps:CFPG_112"/>
<dbReference type="InterPro" id="IPR014001">
    <property type="entry name" value="Helicase_ATP-bd"/>
</dbReference>
<evidence type="ECO:0000256" key="4">
    <source>
        <dbReference type="ARBA" id="ARBA00022763"/>
    </source>
</evidence>
<dbReference type="InterPro" id="IPR004609">
    <property type="entry name" value="ATP-dep_DNA_helicase_RecG"/>
</dbReference>
<evidence type="ECO:0000256" key="1">
    <source>
        <dbReference type="ARBA" id="ARBA00007504"/>
    </source>
</evidence>
<dbReference type="InterPro" id="IPR047112">
    <property type="entry name" value="RecG/Mfd"/>
</dbReference>
<comment type="similarity">
    <text evidence="1 15">Belongs to the helicase family. RecG subfamily.</text>
</comment>
<dbReference type="OrthoDB" id="9804325at2"/>
<evidence type="ECO:0000256" key="7">
    <source>
        <dbReference type="ARBA" id="ARBA00022840"/>
    </source>
</evidence>
<dbReference type="EC" id="5.6.2.4" evidence="13 15"/>
<feature type="domain" description="Helicase ATP-binding" evidence="16">
    <location>
        <begin position="291"/>
        <end position="453"/>
    </location>
</feature>
<dbReference type="SUPFAM" id="SSF52540">
    <property type="entry name" value="P-loop containing nucleoside triphosphate hydrolases"/>
    <property type="match status" value="2"/>
</dbReference>
<dbReference type="SMART" id="SM00487">
    <property type="entry name" value="DEXDc"/>
    <property type="match status" value="1"/>
</dbReference>
<proteinExistence type="inferred from homology"/>
<keyword evidence="7 15" id="KW-0067">ATP-binding</keyword>
<dbReference type="Pfam" id="PF00271">
    <property type="entry name" value="Helicase_C"/>
    <property type="match status" value="1"/>
</dbReference>
<dbReference type="PANTHER" id="PTHR47964">
    <property type="entry name" value="ATP-DEPENDENT DNA HELICASE HOMOLOG RECG, CHLOROPLASTIC"/>
    <property type="match status" value="1"/>
</dbReference>
<dbReference type="PROSITE" id="PS51192">
    <property type="entry name" value="HELICASE_ATP_BIND_1"/>
    <property type="match status" value="1"/>
</dbReference>